<name>S7ZBL7_PENO1</name>
<dbReference type="HOGENOM" id="CLU_2559009_0_0_1"/>
<evidence type="ECO:0000313" key="3">
    <source>
        <dbReference type="Proteomes" id="UP000019376"/>
    </source>
</evidence>
<accession>S7ZBL7</accession>
<dbReference type="AlphaFoldDB" id="S7ZBL7"/>
<gene>
    <name evidence="2" type="ORF">PDE_02930</name>
</gene>
<dbReference type="EMBL" id="KB644410">
    <property type="protein sequence ID" value="EPS27985.1"/>
    <property type="molecule type" value="Genomic_DNA"/>
</dbReference>
<proteinExistence type="predicted"/>
<organism evidence="2 3">
    <name type="scientific">Penicillium oxalicum (strain 114-2 / CGMCC 5302)</name>
    <name type="common">Penicillium decumbens</name>
    <dbReference type="NCBI Taxonomy" id="933388"/>
    <lineage>
        <taxon>Eukaryota</taxon>
        <taxon>Fungi</taxon>
        <taxon>Dikarya</taxon>
        <taxon>Ascomycota</taxon>
        <taxon>Pezizomycotina</taxon>
        <taxon>Eurotiomycetes</taxon>
        <taxon>Eurotiomycetidae</taxon>
        <taxon>Eurotiales</taxon>
        <taxon>Aspergillaceae</taxon>
        <taxon>Penicillium</taxon>
    </lineage>
</organism>
<feature type="region of interest" description="Disordered" evidence="1">
    <location>
        <begin position="45"/>
        <end position="82"/>
    </location>
</feature>
<evidence type="ECO:0000313" key="2">
    <source>
        <dbReference type="EMBL" id="EPS27985.1"/>
    </source>
</evidence>
<feature type="compositionally biased region" description="Low complexity" evidence="1">
    <location>
        <begin position="51"/>
        <end position="66"/>
    </location>
</feature>
<keyword evidence="3" id="KW-1185">Reference proteome</keyword>
<sequence>MCCTSFLEGWGGPESRAPGSPRETIGSILGSFLQFFPVSFPTKWRRQKPTSSSAHSWAGGASLALSKGPCPEDSFLPTRHGQ</sequence>
<reference evidence="2 3" key="1">
    <citation type="journal article" date="2013" name="PLoS ONE">
        <title>Genomic and secretomic analyses reveal unique features of the lignocellulolytic enzyme system of Penicillium decumbens.</title>
        <authorList>
            <person name="Liu G."/>
            <person name="Zhang L."/>
            <person name="Wei X."/>
            <person name="Zou G."/>
            <person name="Qin Y."/>
            <person name="Ma L."/>
            <person name="Li J."/>
            <person name="Zheng H."/>
            <person name="Wang S."/>
            <person name="Wang C."/>
            <person name="Xun L."/>
            <person name="Zhao G.-P."/>
            <person name="Zhou Z."/>
            <person name="Qu Y."/>
        </authorList>
    </citation>
    <scope>NUCLEOTIDE SEQUENCE [LARGE SCALE GENOMIC DNA]</scope>
    <source>
        <strain evidence="3">114-2 / CGMCC 5302</strain>
    </source>
</reference>
<feature type="region of interest" description="Disordered" evidence="1">
    <location>
        <begin position="1"/>
        <end position="20"/>
    </location>
</feature>
<evidence type="ECO:0000256" key="1">
    <source>
        <dbReference type="SAM" id="MobiDB-lite"/>
    </source>
</evidence>
<protein>
    <submittedName>
        <fullName evidence="2">Uncharacterized protein</fullName>
    </submittedName>
</protein>
<dbReference type="Proteomes" id="UP000019376">
    <property type="component" value="Unassembled WGS sequence"/>
</dbReference>